<gene>
    <name evidence="2" type="ORF">RSOLAG22IIIB_11943</name>
</gene>
<organism evidence="2 3">
    <name type="scientific">Rhizoctonia solani</name>
    <dbReference type="NCBI Taxonomy" id="456999"/>
    <lineage>
        <taxon>Eukaryota</taxon>
        <taxon>Fungi</taxon>
        <taxon>Dikarya</taxon>
        <taxon>Basidiomycota</taxon>
        <taxon>Agaricomycotina</taxon>
        <taxon>Agaricomycetes</taxon>
        <taxon>Cantharellales</taxon>
        <taxon>Ceratobasidiaceae</taxon>
        <taxon>Rhizoctonia</taxon>
    </lineage>
</organism>
<evidence type="ECO:0000313" key="2">
    <source>
        <dbReference type="EMBL" id="CUA75711.1"/>
    </source>
</evidence>
<evidence type="ECO:0000256" key="1">
    <source>
        <dbReference type="SAM" id="MobiDB-lite"/>
    </source>
</evidence>
<sequence>MYIDIYYGCQAPGRMDSRVVYGDDEDAIYEGAGRGLVVQDEELDEDLVEDEESEGMDKVENDGPDNDDSKNGAEAETEGELVQIQSKSMNDADVQLNPDWSIAIKPTAQHLTCDEIMRRYGAFDLVLRINEWLHESVEAGTLPPLQFVTEAHSFDPVATLSAHTHRCLSQMVPFVLSGPGASIPSWFLAKPKEFGIRRYRAGRIRVIFKLPPHLSTIYPHPLVFLELFTNFSGDLNSSHRMHTISQDIHRGIRRTIVMPLVWVVAACHLVPLFSQFDNDFPFDGCDVLSSGTNFFFNHYSSNSMFGMVDRWRMIQDQAKEAEAAERRAKEDEARRIRADRGKAACKRLHAMRNGTGSI</sequence>
<protein>
    <submittedName>
        <fullName evidence="2">Uncharacterized protein</fullName>
    </submittedName>
</protein>
<feature type="compositionally biased region" description="Basic and acidic residues" evidence="1">
    <location>
        <begin position="55"/>
        <end position="73"/>
    </location>
</feature>
<evidence type="ECO:0000313" key="3">
    <source>
        <dbReference type="Proteomes" id="UP000044841"/>
    </source>
</evidence>
<feature type="compositionally biased region" description="Acidic residues" evidence="1">
    <location>
        <begin position="39"/>
        <end position="54"/>
    </location>
</feature>
<feature type="region of interest" description="Disordered" evidence="1">
    <location>
        <begin position="33"/>
        <end position="79"/>
    </location>
</feature>
<dbReference type="AlphaFoldDB" id="A0A0K6GB58"/>
<accession>A0A0K6GB58</accession>
<dbReference type="EMBL" id="CYGV01001596">
    <property type="protein sequence ID" value="CUA75711.1"/>
    <property type="molecule type" value="Genomic_DNA"/>
</dbReference>
<name>A0A0K6GB58_9AGAM</name>
<keyword evidence="3" id="KW-1185">Reference proteome</keyword>
<dbReference type="Proteomes" id="UP000044841">
    <property type="component" value="Unassembled WGS sequence"/>
</dbReference>
<reference evidence="2 3" key="1">
    <citation type="submission" date="2015-07" db="EMBL/GenBank/DDBJ databases">
        <authorList>
            <person name="Noorani M."/>
        </authorList>
    </citation>
    <scope>NUCLEOTIDE SEQUENCE [LARGE SCALE GENOMIC DNA]</scope>
    <source>
        <strain evidence="2">BBA 69670</strain>
    </source>
</reference>
<proteinExistence type="predicted"/>